<dbReference type="Proteomes" id="UP000814128">
    <property type="component" value="Unassembled WGS sequence"/>
</dbReference>
<dbReference type="EMBL" id="MU273525">
    <property type="protein sequence ID" value="KAI0033204.1"/>
    <property type="molecule type" value="Genomic_DNA"/>
</dbReference>
<accession>A0ACB8QMV9</accession>
<reference evidence="1" key="2">
    <citation type="journal article" date="2022" name="New Phytol.">
        <title>Evolutionary transition to the ectomycorrhizal habit in the genomes of a hyperdiverse lineage of mushroom-forming fungi.</title>
        <authorList>
            <person name="Looney B."/>
            <person name="Miyauchi S."/>
            <person name="Morin E."/>
            <person name="Drula E."/>
            <person name="Courty P.E."/>
            <person name="Kohler A."/>
            <person name="Kuo A."/>
            <person name="LaButti K."/>
            <person name="Pangilinan J."/>
            <person name="Lipzen A."/>
            <person name="Riley R."/>
            <person name="Andreopoulos W."/>
            <person name="He G."/>
            <person name="Johnson J."/>
            <person name="Nolan M."/>
            <person name="Tritt A."/>
            <person name="Barry K.W."/>
            <person name="Grigoriev I.V."/>
            <person name="Nagy L.G."/>
            <person name="Hibbett D."/>
            <person name="Henrissat B."/>
            <person name="Matheny P.B."/>
            <person name="Labbe J."/>
            <person name="Martin F.M."/>
        </authorList>
    </citation>
    <scope>NUCLEOTIDE SEQUENCE</scope>
    <source>
        <strain evidence="1">EC-137</strain>
    </source>
</reference>
<keyword evidence="2" id="KW-1185">Reference proteome</keyword>
<reference evidence="1" key="1">
    <citation type="submission" date="2021-02" db="EMBL/GenBank/DDBJ databases">
        <authorList>
            <consortium name="DOE Joint Genome Institute"/>
            <person name="Ahrendt S."/>
            <person name="Looney B.P."/>
            <person name="Miyauchi S."/>
            <person name="Morin E."/>
            <person name="Drula E."/>
            <person name="Courty P.E."/>
            <person name="Chicoki N."/>
            <person name="Fauchery L."/>
            <person name="Kohler A."/>
            <person name="Kuo A."/>
            <person name="Labutti K."/>
            <person name="Pangilinan J."/>
            <person name="Lipzen A."/>
            <person name="Riley R."/>
            <person name="Andreopoulos W."/>
            <person name="He G."/>
            <person name="Johnson J."/>
            <person name="Barry K.W."/>
            <person name="Grigoriev I.V."/>
            <person name="Nagy L."/>
            <person name="Hibbett D."/>
            <person name="Henrissat B."/>
            <person name="Matheny P.B."/>
            <person name="Labbe J."/>
            <person name="Martin F."/>
        </authorList>
    </citation>
    <scope>NUCLEOTIDE SEQUENCE</scope>
    <source>
        <strain evidence="1">EC-137</strain>
    </source>
</reference>
<protein>
    <submittedName>
        <fullName evidence="1">Uncharacterized protein</fullName>
    </submittedName>
</protein>
<proteinExistence type="predicted"/>
<comment type="caution">
    <text evidence="1">The sequence shown here is derived from an EMBL/GenBank/DDBJ whole genome shotgun (WGS) entry which is preliminary data.</text>
</comment>
<name>A0ACB8QMV9_9AGAM</name>
<evidence type="ECO:0000313" key="1">
    <source>
        <dbReference type="EMBL" id="KAI0033204.1"/>
    </source>
</evidence>
<organism evidence="1 2">
    <name type="scientific">Vararia minispora EC-137</name>
    <dbReference type="NCBI Taxonomy" id="1314806"/>
    <lineage>
        <taxon>Eukaryota</taxon>
        <taxon>Fungi</taxon>
        <taxon>Dikarya</taxon>
        <taxon>Basidiomycota</taxon>
        <taxon>Agaricomycotina</taxon>
        <taxon>Agaricomycetes</taxon>
        <taxon>Russulales</taxon>
        <taxon>Lachnocladiaceae</taxon>
        <taxon>Vararia</taxon>
    </lineage>
</organism>
<evidence type="ECO:0000313" key="2">
    <source>
        <dbReference type="Proteomes" id="UP000814128"/>
    </source>
</evidence>
<sequence length="231" mass="22545">MQLKLLAILVTAAVSVTALSSNVQAHGLIVRQNNGGEDDNASRGDGGAADGSGTGADAGTDTTGDGMALPVRLRKHSLAISRKLLIIVNAVTSSADSIGASTIASTLPASGTETTAVGEIQSAATDSLVGALTTTLSTPFIHTPPGLASTTSPTIASSGSAHPSNTTVPVTAAPSPTPPASTPHPAATTATTTAHTNVATPTARRSSATLRRLVGGTSVLAAGILCAAVLL</sequence>
<gene>
    <name evidence="1" type="ORF">K488DRAFT_85125</name>
</gene>